<gene>
    <name evidence="1" type="ORF">DB43_HL00230</name>
</gene>
<dbReference type="EMBL" id="JSAM01000107">
    <property type="protein sequence ID" value="KIA76714.1"/>
    <property type="molecule type" value="Genomic_DNA"/>
</dbReference>
<sequence length="63" mass="7418">MLSQINETKRLAINLYKIRIFEKDYTPGGEIMNYLIALSYQSQQIDIQENTGLYKRYAHMSSL</sequence>
<comment type="caution">
    <text evidence="1">The sequence shown here is derived from an EMBL/GenBank/DDBJ whole genome shotgun (WGS) entry which is preliminary data.</text>
</comment>
<dbReference type="Proteomes" id="UP000031307">
    <property type="component" value="Unassembled WGS sequence"/>
</dbReference>
<reference evidence="1 2" key="1">
    <citation type="journal article" date="2014" name="Mol. Biol. Evol.">
        <title>Massive expansion of Ubiquitination-related gene families within the Chlamydiae.</title>
        <authorList>
            <person name="Domman D."/>
            <person name="Collingro A."/>
            <person name="Lagkouvardos I."/>
            <person name="Gehre L."/>
            <person name="Weinmaier T."/>
            <person name="Rattei T."/>
            <person name="Subtil A."/>
            <person name="Horn M."/>
        </authorList>
    </citation>
    <scope>NUCLEOTIDE SEQUENCE [LARGE SCALE GENOMIC DNA]</scope>
    <source>
        <strain evidence="1 2">OEW1</strain>
    </source>
</reference>
<organism evidence="1 2">
    <name type="scientific">Parachlamydia acanthamoebae</name>
    <dbReference type="NCBI Taxonomy" id="83552"/>
    <lineage>
        <taxon>Bacteria</taxon>
        <taxon>Pseudomonadati</taxon>
        <taxon>Chlamydiota</taxon>
        <taxon>Chlamydiia</taxon>
        <taxon>Parachlamydiales</taxon>
        <taxon>Parachlamydiaceae</taxon>
        <taxon>Parachlamydia</taxon>
    </lineage>
</organism>
<dbReference type="AlphaFoldDB" id="A0A0C1EJI1"/>
<evidence type="ECO:0000313" key="1">
    <source>
        <dbReference type="EMBL" id="KIA76714.1"/>
    </source>
</evidence>
<proteinExistence type="predicted"/>
<name>A0A0C1EJI1_9BACT</name>
<protein>
    <submittedName>
        <fullName evidence="1">Uncharacterized protein</fullName>
    </submittedName>
</protein>
<accession>A0A0C1EJI1</accession>
<evidence type="ECO:0000313" key="2">
    <source>
        <dbReference type="Proteomes" id="UP000031307"/>
    </source>
</evidence>